<dbReference type="UniPathway" id="UPA00028">
    <property type="reaction ID" value="UER00004"/>
</dbReference>
<name>A0A1H0VVF4_9CLOT</name>
<sequence>MRIAIAGAGAMGSRFGLMLHKAGNEVILLDKWADHVNAINKSGLRVNYNGEDVVEKIPAFFPSEMEGYKGVIDTVILFTKAMQLDDMLQSIKPILSKDTKVLCLLNGLGHEDTVEKYVDKENILLGNTMWTAGLIGPGEVKLFGNGEVELQNVYPGGKEAALEVVKVLNEAGLNGIYSENVMYSIWRKACVNGTLNGTCTILDANIASFGATSVTDKIIRTIINEFAAVAAKEGINLDSEEIVNHVKSTFNPNGVGKHHPSMHQDLIKNNRLTEIDYINGAVCKKGAKYNIQTPYCQLLTELVHAKEEILIAQ</sequence>
<dbReference type="GO" id="GO:0005737">
    <property type="term" value="C:cytoplasm"/>
    <property type="evidence" value="ECO:0007669"/>
    <property type="project" value="TreeGrafter"/>
</dbReference>
<dbReference type="GO" id="GO:0050661">
    <property type="term" value="F:NADP binding"/>
    <property type="evidence" value="ECO:0007669"/>
    <property type="project" value="TreeGrafter"/>
</dbReference>
<dbReference type="PANTHER" id="PTHR43765:SF2">
    <property type="entry name" value="2-DEHYDROPANTOATE 2-REDUCTASE"/>
    <property type="match status" value="1"/>
</dbReference>
<evidence type="ECO:0000256" key="7">
    <source>
        <dbReference type="ARBA" id="ARBA00022857"/>
    </source>
</evidence>
<evidence type="ECO:0000313" key="15">
    <source>
        <dbReference type="Proteomes" id="UP000198597"/>
    </source>
</evidence>
<evidence type="ECO:0000313" key="14">
    <source>
        <dbReference type="EMBL" id="SDP82552.1"/>
    </source>
</evidence>
<gene>
    <name evidence="14" type="ORF">SAMN04488529_12039</name>
</gene>
<dbReference type="SUPFAM" id="SSF51735">
    <property type="entry name" value="NAD(P)-binding Rossmann-fold domains"/>
    <property type="match status" value="1"/>
</dbReference>
<dbReference type="GeneID" id="65311656"/>
<keyword evidence="15" id="KW-1185">Reference proteome</keyword>
<dbReference type="InterPro" id="IPR013332">
    <property type="entry name" value="KPR_N"/>
</dbReference>
<dbReference type="InterPro" id="IPR008927">
    <property type="entry name" value="6-PGluconate_DH-like_C_sf"/>
</dbReference>
<organism evidence="14 15">
    <name type="scientific">Clostridium gasigenes</name>
    <dbReference type="NCBI Taxonomy" id="94869"/>
    <lineage>
        <taxon>Bacteria</taxon>
        <taxon>Bacillati</taxon>
        <taxon>Bacillota</taxon>
        <taxon>Clostridia</taxon>
        <taxon>Eubacteriales</taxon>
        <taxon>Clostridiaceae</taxon>
        <taxon>Clostridium</taxon>
    </lineage>
</organism>
<evidence type="ECO:0000256" key="3">
    <source>
        <dbReference type="ARBA" id="ARBA00007870"/>
    </source>
</evidence>
<evidence type="ECO:0000256" key="8">
    <source>
        <dbReference type="ARBA" id="ARBA00023002"/>
    </source>
</evidence>
<dbReference type="InterPro" id="IPR013752">
    <property type="entry name" value="KPA_reductase"/>
</dbReference>
<protein>
    <recommendedName>
        <fullName evidence="5 11">2-dehydropantoate 2-reductase</fullName>
        <ecNumber evidence="4 11">1.1.1.169</ecNumber>
    </recommendedName>
    <alternativeName>
        <fullName evidence="9 11">Ketopantoate reductase</fullName>
    </alternativeName>
</protein>
<feature type="domain" description="Ketopantoate reductase N-terminal" evidence="12">
    <location>
        <begin position="3"/>
        <end position="152"/>
    </location>
</feature>
<evidence type="ECO:0000259" key="13">
    <source>
        <dbReference type="Pfam" id="PF08546"/>
    </source>
</evidence>
<comment type="function">
    <text evidence="1 11">Catalyzes the NADPH-dependent reduction of ketopantoate into pantoic acid.</text>
</comment>
<dbReference type="Proteomes" id="UP000198597">
    <property type="component" value="Unassembled WGS sequence"/>
</dbReference>
<dbReference type="GO" id="GO:0008677">
    <property type="term" value="F:2-dehydropantoate 2-reductase activity"/>
    <property type="evidence" value="ECO:0007669"/>
    <property type="project" value="UniProtKB-EC"/>
</dbReference>
<feature type="domain" description="Ketopantoate reductase C-terminal" evidence="13">
    <location>
        <begin position="180"/>
        <end position="307"/>
    </location>
</feature>
<dbReference type="EMBL" id="FNJM01000020">
    <property type="protein sequence ID" value="SDP82552.1"/>
    <property type="molecule type" value="Genomic_DNA"/>
</dbReference>
<dbReference type="Pfam" id="PF02558">
    <property type="entry name" value="ApbA"/>
    <property type="match status" value="1"/>
</dbReference>
<dbReference type="EC" id="1.1.1.169" evidence="4 11"/>
<evidence type="ECO:0000256" key="2">
    <source>
        <dbReference type="ARBA" id="ARBA00004994"/>
    </source>
</evidence>
<evidence type="ECO:0000256" key="1">
    <source>
        <dbReference type="ARBA" id="ARBA00002919"/>
    </source>
</evidence>
<evidence type="ECO:0000259" key="12">
    <source>
        <dbReference type="Pfam" id="PF02558"/>
    </source>
</evidence>
<dbReference type="SUPFAM" id="SSF48179">
    <property type="entry name" value="6-phosphogluconate dehydrogenase C-terminal domain-like"/>
    <property type="match status" value="1"/>
</dbReference>
<dbReference type="InterPro" id="IPR003710">
    <property type="entry name" value="ApbA"/>
</dbReference>
<proteinExistence type="inferred from homology"/>
<comment type="pathway">
    <text evidence="2 11">Cofactor biosynthesis; (R)-pantothenate biosynthesis; (R)-pantoate from 3-methyl-2-oxobutanoate: step 2/2.</text>
</comment>
<comment type="catalytic activity">
    <reaction evidence="10 11">
        <text>(R)-pantoate + NADP(+) = 2-dehydropantoate + NADPH + H(+)</text>
        <dbReference type="Rhea" id="RHEA:16233"/>
        <dbReference type="ChEBI" id="CHEBI:11561"/>
        <dbReference type="ChEBI" id="CHEBI:15378"/>
        <dbReference type="ChEBI" id="CHEBI:15980"/>
        <dbReference type="ChEBI" id="CHEBI:57783"/>
        <dbReference type="ChEBI" id="CHEBI:58349"/>
        <dbReference type="EC" id="1.1.1.169"/>
    </reaction>
</comment>
<evidence type="ECO:0000256" key="4">
    <source>
        <dbReference type="ARBA" id="ARBA00013014"/>
    </source>
</evidence>
<keyword evidence="6 11" id="KW-0566">Pantothenate biosynthesis</keyword>
<dbReference type="NCBIfam" id="TIGR00745">
    <property type="entry name" value="apbA_panE"/>
    <property type="match status" value="1"/>
</dbReference>
<dbReference type="Gene3D" id="3.40.50.720">
    <property type="entry name" value="NAD(P)-binding Rossmann-like Domain"/>
    <property type="match status" value="1"/>
</dbReference>
<dbReference type="STRING" id="94869.SAMN04488529_12039"/>
<dbReference type="PANTHER" id="PTHR43765">
    <property type="entry name" value="2-DEHYDROPANTOATE 2-REDUCTASE-RELATED"/>
    <property type="match status" value="1"/>
</dbReference>
<dbReference type="OrthoDB" id="9793586at2"/>
<dbReference type="AlphaFoldDB" id="A0A1H0VVF4"/>
<reference evidence="14 15" key="1">
    <citation type="submission" date="2016-10" db="EMBL/GenBank/DDBJ databases">
        <authorList>
            <person name="de Groot N.N."/>
        </authorList>
    </citation>
    <scope>NUCLEOTIDE SEQUENCE [LARGE SCALE GENOMIC DNA]</scope>
    <source>
        <strain evidence="14 15">DSM 12272</strain>
    </source>
</reference>
<evidence type="ECO:0000256" key="5">
    <source>
        <dbReference type="ARBA" id="ARBA00019465"/>
    </source>
</evidence>
<evidence type="ECO:0000256" key="6">
    <source>
        <dbReference type="ARBA" id="ARBA00022655"/>
    </source>
</evidence>
<dbReference type="InterPro" id="IPR013328">
    <property type="entry name" value="6PGD_dom2"/>
</dbReference>
<keyword evidence="7 11" id="KW-0521">NADP</keyword>
<dbReference type="NCBIfam" id="NF005088">
    <property type="entry name" value="PRK06522.1-2"/>
    <property type="match status" value="1"/>
</dbReference>
<accession>A0A1H0VVF4</accession>
<dbReference type="GO" id="GO:0015940">
    <property type="term" value="P:pantothenate biosynthetic process"/>
    <property type="evidence" value="ECO:0007669"/>
    <property type="project" value="UniProtKB-UniPathway"/>
</dbReference>
<evidence type="ECO:0000256" key="11">
    <source>
        <dbReference type="RuleBase" id="RU362068"/>
    </source>
</evidence>
<keyword evidence="8 11" id="KW-0560">Oxidoreductase</keyword>
<dbReference type="RefSeq" id="WP_089973383.1">
    <property type="nucleotide sequence ID" value="NZ_CP071376.1"/>
</dbReference>
<dbReference type="InterPro" id="IPR036291">
    <property type="entry name" value="NAD(P)-bd_dom_sf"/>
</dbReference>
<dbReference type="Pfam" id="PF08546">
    <property type="entry name" value="ApbA_C"/>
    <property type="match status" value="1"/>
</dbReference>
<evidence type="ECO:0000256" key="9">
    <source>
        <dbReference type="ARBA" id="ARBA00032024"/>
    </source>
</evidence>
<dbReference type="Gene3D" id="1.10.1040.10">
    <property type="entry name" value="N-(1-d-carboxylethyl)-l-norvaline Dehydrogenase, domain 2"/>
    <property type="match status" value="1"/>
</dbReference>
<evidence type="ECO:0000256" key="10">
    <source>
        <dbReference type="ARBA" id="ARBA00048793"/>
    </source>
</evidence>
<dbReference type="InterPro" id="IPR050838">
    <property type="entry name" value="Ketopantoate_reductase"/>
</dbReference>
<comment type="similarity">
    <text evidence="3 11">Belongs to the ketopantoate reductase family.</text>
</comment>